<evidence type="ECO:0000313" key="2">
    <source>
        <dbReference type="EMBL" id="TWI31063.1"/>
    </source>
</evidence>
<feature type="chain" id="PRO_5021706728" evidence="1">
    <location>
        <begin position="21"/>
        <end position="144"/>
    </location>
</feature>
<keyword evidence="1" id="KW-0732">Signal</keyword>
<evidence type="ECO:0000256" key="1">
    <source>
        <dbReference type="SAM" id="SignalP"/>
    </source>
</evidence>
<proteinExistence type="predicted"/>
<dbReference type="AlphaFoldDB" id="A0A562NG45"/>
<gene>
    <name evidence="2" type="ORF">IQ24_03288</name>
</gene>
<comment type="caution">
    <text evidence="2">The sequence shown here is derived from an EMBL/GenBank/DDBJ whole genome shotgun (WGS) entry which is preliminary data.</text>
</comment>
<reference evidence="2 3" key="1">
    <citation type="journal article" date="2015" name="Stand. Genomic Sci.">
        <title>Genomic Encyclopedia of Bacterial and Archaeal Type Strains, Phase III: the genomes of soil and plant-associated and newly described type strains.</title>
        <authorList>
            <person name="Whitman W.B."/>
            <person name="Woyke T."/>
            <person name="Klenk H.P."/>
            <person name="Zhou Y."/>
            <person name="Lilburn T.G."/>
            <person name="Beck B.J."/>
            <person name="De Vos P."/>
            <person name="Vandamme P."/>
            <person name="Eisen J.A."/>
            <person name="Garrity G."/>
            <person name="Hugenholtz P."/>
            <person name="Kyrpides N.C."/>
        </authorList>
    </citation>
    <scope>NUCLEOTIDE SEQUENCE [LARGE SCALE GENOMIC DNA]</scope>
    <source>
        <strain evidence="2 3">CGMCC 1.5364</strain>
    </source>
</reference>
<sequence length="144" mass="15893">MRALTASLLATLALSTPLAAQEERPAPPRPVVMLCELIDESHSGWVPEFVMLTRQASGRIEVFDTILHQLIGKPIQAQITQDSRRSRTYGWALAGVRNGSGQWAERMDFRLVLRKADGTVTMQVTVAGFDNTMQGQGQCITPTR</sequence>
<feature type="signal peptide" evidence="1">
    <location>
        <begin position="1"/>
        <end position="20"/>
    </location>
</feature>
<keyword evidence="3" id="KW-1185">Reference proteome</keyword>
<dbReference type="OrthoDB" id="7773041at2"/>
<dbReference type="Proteomes" id="UP000316225">
    <property type="component" value="Unassembled WGS sequence"/>
</dbReference>
<dbReference type="RefSeq" id="WP_145399365.1">
    <property type="nucleotide sequence ID" value="NZ_VLKU01000011.1"/>
</dbReference>
<organism evidence="2 3">
    <name type="scientific">Paracoccus sulfuroxidans</name>
    <dbReference type="NCBI Taxonomy" id="384678"/>
    <lineage>
        <taxon>Bacteria</taxon>
        <taxon>Pseudomonadati</taxon>
        <taxon>Pseudomonadota</taxon>
        <taxon>Alphaproteobacteria</taxon>
        <taxon>Rhodobacterales</taxon>
        <taxon>Paracoccaceae</taxon>
        <taxon>Paracoccus</taxon>
    </lineage>
</organism>
<name>A0A562NG45_9RHOB</name>
<protein>
    <submittedName>
        <fullName evidence="2">Uncharacterized protein</fullName>
    </submittedName>
</protein>
<dbReference type="EMBL" id="VLKU01000011">
    <property type="protein sequence ID" value="TWI31063.1"/>
    <property type="molecule type" value="Genomic_DNA"/>
</dbReference>
<accession>A0A562NG45</accession>
<evidence type="ECO:0000313" key="3">
    <source>
        <dbReference type="Proteomes" id="UP000316225"/>
    </source>
</evidence>